<proteinExistence type="predicted"/>
<dbReference type="OrthoDB" id="2112979at2"/>
<evidence type="ECO:0000313" key="2">
    <source>
        <dbReference type="Proteomes" id="UP000219573"/>
    </source>
</evidence>
<dbReference type="EMBL" id="OBDZ01000036">
    <property type="protein sequence ID" value="SNY44913.1"/>
    <property type="molecule type" value="Genomic_DNA"/>
</dbReference>
<organism evidence="1 2">
    <name type="scientific">Orenia metallireducens</name>
    <dbReference type="NCBI Taxonomy" id="1413210"/>
    <lineage>
        <taxon>Bacteria</taxon>
        <taxon>Bacillati</taxon>
        <taxon>Bacillota</taxon>
        <taxon>Clostridia</taxon>
        <taxon>Halanaerobiales</taxon>
        <taxon>Halobacteroidaceae</taxon>
        <taxon>Orenia</taxon>
    </lineage>
</organism>
<sequence>MEQNYCYKCDAYYFTPEDNKKVENCPFCSLEKVKYDNLATTGKWKIKELNEDYMDIIRLYV</sequence>
<name>A0A285IAH9_9FIRM</name>
<accession>A0A285IAH9</accession>
<dbReference type="AlphaFoldDB" id="A0A285IAH9"/>
<evidence type="ECO:0000313" key="1">
    <source>
        <dbReference type="EMBL" id="SNY44913.1"/>
    </source>
</evidence>
<gene>
    <name evidence="1" type="ORF">SAMN06265827_13612</name>
</gene>
<dbReference type="Proteomes" id="UP000219573">
    <property type="component" value="Unassembled WGS sequence"/>
</dbReference>
<reference evidence="2" key="1">
    <citation type="submission" date="2017-09" db="EMBL/GenBank/DDBJ databases">
        <authorList>
            <person name="Varghese N."/>
            <person name="Submissions S."/>
        </authorList>
    </citation>
    <scope>NUCLEOTIDE SEQUENCE [LARGE SCALE GENOMIC DNA]</scope>
    <source>
        <strain evidence="2">MSL47</strain>
    </source>
</reference>
<protein>
    <submittedName>
        <fullName evidence="1">Uncharacterized protein</fullName>
    </submittedName>
</protein>
<keyword evidence="2" id="KW-1185">Reference proteome</keyword>
<dbReference type="RefSeq" id="WP_097019337.1">
    <property type="nucleotide sequence ID" value="NZ_OBDZ01000036.1"/>
</dbReference>